<dbReference type="InterPro" id="IPR003598">
    <property type="entry name" value="Ig_sub2"/>
</dbReference>
<dbReference type="InterPro" id="IPR036116">
    <property type="entry name" value="FN3_sf"/>
</dbReference>
<dbReference type="InterPro" id="IPR050467">
    <property type="entry name" value="LRFN"/>
</dbReference>
<dbReference type="SMART" id="SM00408">
    <property type="entry name" value="IGc2"/>
    <property type="match status" value="1"/>
</dbReference>
<dbReference type="InterPro" id="IPR032675">
    <property type="entry name" value="LRR_dom_sf"/>
</dbReference>
<dbReference type="Pfam" id="PF13855">
    <property type="entry name" value="LRR_8"/>
    <property type="match status" value="1"/>
</dbReference>
<keyword evidence="11" id="KW-0393">Immunoglobulin domain</keyword>
<feature type="compositionally biased region" description="Polar residues" evidence="14">
    <location>
        <begin position="395"/>
        <end position="411"/>
    </location>
</feature>
<dbReference type="SMART" id="SM00369">
    <property type="entry name" value="LRR_TYP"/>
    <property type="match status" value="6"/>
</dbReference>
<evidence type="ECO:0000256" key="13">
    <source>
        <dbReference type="ARBA" id="ARBA00038433"/>
    </source>
</evidence>
<evidence type="ECO:0000256" key="5">
    <source>
        <dbReference type="ARBA" id="ARBA00022737"/>
    </source>
</evidence>
<evidence type="ECO:0000256" key="7">
    <source>
        <dbReference type="ARBA" id="ARBA00023018"/>
    </source>
</evidence>
<feature type="compositionally biased region" description="Polar residues" evidence="14">
    <location>
        <begin position="674"/>
        <end position="691"/>
    </location>
</feature>
<dbReference type="OMA" id="EENAQCF"/>
<evidence type="ECO:0000256" key="10">
    <source>
        <dbReference type="ARBA" id="ARBA00023180"/>
    </source>
</evidence>
<evidence type="ECO:0000256" key="6">
    <source>
        <dbReference type="ARBA" id="ARBA00022989"/>
    </source>
</evidence>
<accession>A0A9J8AZ02</accession>
<evidence type="ECO:0000256" key="16">
    <source>
        <dbReference type="SAM" id="SignalP"/>
    </source>
</evidence>
<dbReference type="PROSITE" id="PS50835">
    <property type="entry name" value="IG_LIKE"/>
    <property type="match status" value="1"/>
</dbReference>
<keyword evidence="8 15" id="KW-0472">Membrane</keyword>
<dbReference type="InterPro" id="IPR036179">
    <property type="entry name" value="Ig-like_dom_sf"/>
</dbReference>
<dbReference type="AlphaFoldDB" id="A0A9J8AZ02"/>
<keyword evidence="3 15" id="KW-0812">Transmembrane</keyword>
<feature type="signal peptide" evidence="16">
    <location>
        <begin position="1"/>
        <end position="17"/>
    </location>
</feature>
<evidence type="ECO:0000256" key="3">
    <source>
        <dbReference type="ARBA" id="ARBA00022692"/>
    </source>
</evidence>
<dbReference type="Ensembl" id="ENSCCRT00000154428.1">
    <property type="protein sequence ID" value="ENSCCRP00000146330.1"/>
    <property type="gene ID" value="ENSCCRG00000053200.1"/>
</dbReference>
<dbReference type="FunFam" id="3.80.10.10:FF:000019">
    <property type="entry name" value="leucine-rich repeat and fibronectin type III domain-containing protein 1"/>
    <property type="match status" value="1"/>
</dbReference>
<evidence type="ECO:0000256" key="4">
    <source>
        <dbReference type="ARBA" id="ARBA00022729"/>
    </source>
</evidence>
<dbReference type="SUPFAM" id="SSF48726">
    <property type="entry name" value="Immunoglobulin"/>
    <property type="match status" value="1"/>
</dbReference>
<protein>
    <submittedName>
        <fullName evidence="18">Leucine rich repeat and fibronectin type III domain containing 5a</fullName>
    </submittedName>
</protein>
<keyword evidence="7" id="KW-0770">Synapse</keyword>
<evidence type="ECO:0000256" key="1">
    <source>
        <dbReference type="ARBA" id="ARBA00004479"/>
    </source>
</evidence>
<evidence type="ECO:0000256" key="11">
    <source>
        <dbReference type="ARBA" id="ARBA00023319"/>
    </source>
</evidence>
<evidence type="ECO:0000313" key="18">
    <source>
        <dbReference type="Ensembl" id="ENSCCRP00000146330.1"/>
    </source>
</evidence>
<dbReference type="FunFam" id="2.60.40.10:FF:000235">
    <property type="entry name" value="Leucine-rich repeat and fibronectin type III domain-containing 2"/>
    <property type="match status" value="1"/>
</dbReference>
<keyword evidence="19" id="KW-1185">Reference proteome</keyword>
<dbReference type="PROSITE" id="PS51450">
    <property type="entry name" value="LRR"/>
    <property type="match status" value="3"/>
</dbReference>
<proteinExistence type="inferred from homology"/>
<keyword evidence="4 16" id="KW-0732">Signal</keyword>
<keyword evidence="10" id="KW-0325">Glycoprotein</keyword>
<dbReference type="InterPro" id="IPR007110">
    <property type="entry name" value="Ig-like_dom"/>
</dbReference>
<name>A0A9J8AZ02_CYPCA</name>
<dbReference type="FunFam" id="2.60.40.10:FF:000091">
    <property type="entry name" value="Leucine-rich repeat and fibronectin type III domain-containing protein 1"/>
    <property type="match status" value="1"/>
</dbReference>
<feature type="chain" id="PRO_5039887041" evidence="16">
    <location>
        <begin position="18"/>
        <end position="787"/>
    </location>
</feature>
<comment type="similarity">
    <text evidence="13">Belongs to the LRFN family.</text>
</comment>
<feature type="transmembrane region" description="Helical" evidence="15">
    <location>
        <begin position="525"/>
        <end position="551"/>
    </location>
</feature>
<evidence type="ECO:0000256" key="2">
    <source>
        <dbReference type="ARBA" id="ARBA00022614"/>
    </source>
</evidence>
<dbReference type="Gene3D" id="2.60.40.10">
    <property type="entry name" value="Immunoglobulins"/>
    <property type="match status" value="2"/>
</dbReference>
<dbReference type="FunFam" id="3.80.10.10:FF:000016">
    <property type="entry name" value="Leucine-rich repeat and fibronectin type III domain-containing protein 1"/>
    <property type="match status" value="1"/>
</dbReference>
<dbReference type="InterPro" id="IPR013098">
    <property type="entry name" value="Ig_I-set"/>
</dbReference>
<keyword evidence="6 15" id="KW-1133">Transmembrane helix</keyword>
<comment type="subcellular location">
    <subcellularLocation>
        <location evidence="1">Membrane</location>
        <topology evidence="1">Single-pass type I membrane protein</topology>
    </subcellularLocation>
    <subcellularLocation>
        <location evidence="12">Synapse</location>
    </subcellularLocation>
</comment>
<dbReference type="GO" id="GO:0045202">
    <property type="term" value="C:synapse"/>
    <property type="evidence" value="ECO:0007669"/>
    <property type="project" value="UniProtKB-SubCell"/>
</dbReference>
<reference evidence="18" key="1">
    <citation type="submission" date="2025-08" db="UniProtKB">
        <authorList>
            <consortium name="Ensembl"/>
        </authorList>
    </citation>
    <scope>IDENTIFICATION</scope>
</reference>
<evidence type="ECO:0000256" key="15">
    <source>
        <dbReference type="SAM" id="Phobius"/>
    </source>
</evidence>
<dbReference type="InterPro" id="IPR003591">
    <property type="entry name" value="Leu-rich_rpt_typical-subtyp"/>
</dbReference>
<dbReference type="SMR" id="A0A9J8AZ02"/>
<dbReference type="PANTHER" id="PTHR45842">
    <property type="entry name" value="SYNAPTIC ADHESION-LIKE MOLECULE SALM"/>
    <property type="match status" value="1"/>
</dbReference>
<keyword evidence="9" id="KW-1015">Disulfide bond</keyword>
<organism evidence="18 19">
    <name type="scientific">Cyprinus carpio carpio</name>
    <dbReference type="NCBI Taxonomy" id="630221"/>
    <lineage>
        <taxon>Eukaryota</taxon>
        <taxon>Metazoa</taxon>
        <taxon>Chordata</taxon>
        <taxon>Craniata</taxon>
        <taxon>Vertebrata</taxon>
        <taxon>Euteleostomi</taxon>
        <taxon>Actinopterygii</taxon>
        <taxon>Neopterygii</taxon>
        <taxon>Teleostei</taxon>
        <taxon>Ostariophysi</taxon>
        <taxon>Cypriniformes</taxon>
        <taxon>Cyprinidae</taxon>
        <taxon>Cyprininae</taxon>
        <taxon>Cyprinus</taxon>
    </lineage>
</organism>
<evidence type="ECO:0000256" key="12">
    <source>
        <dbReference type="ARBA" id="ARBA00034103"/>
    </source>
</evidence>
<sequence length="787" mass="86406">MEKLLVCLLVIGMAVKAQICPKRCVCQVLSPNLATLCAKKGLLFVPPNIDRHTVELRLADNFVTSVKRKDLANMTKLVDLTLSRNTISYITPHAFADLENLRALHLDHNRLTRIANDTFSGMSKLHHLILNNNQLTLIHMGAFNDLLALEELDLSYNNLETIPWEAIQKMTSLHTLSLDHNMIEYIPEGTFSLLQKLNRLDVTSNKLQKLPPDPLFQRAQVLATSGILNPSSFALSFGGNPLHCNCELLWLRRLNREDDLETCATPLHLSGRYFWSIPEEEFLCEPPLITRHSQEMRVLEGQRVALKCKARGDPEPAIHWISPDGKLVSNSSRTLVYNNGTLDILISTVKDTGSFTCISSNPAGEAHQTMELVIIKLPHISNSTNNIQEPDPGSSDISTSTRAGANGSNHTGDAKTSSDKRVVMVEATSSTALIKFNFQRNIPGIRMFQIQYNGTFDDSLVYRMIPPTSKNFLVNNLAAGTQYDLCVLAIYDDGITSLTATRVVGCVQFTTESEYLRCHFMQSQFLGGTMIIIIGGIIVASVLIFIIILMIRYKVCNSGGAAKGTSVTDVHSQTNGAQSQGCTVTPSVSKQGAFSLEEGEGCKKSSAAPLPPPPDSQTHTSETSIPDCTTSTSLVSQSWATPGSSGSLKPKRKPAPKPVPAAGAEPKVEALPNAETQNTNRNNSTALQQLVPTPPSCFKDTPILRRARPSSSKYMTLPVERARAKRRYSLNENLSKHHCYVGSHMLGNVFCKRSMSVNGMLVQMANSNLDSEKNAFSSSEWILESTV</sequence>
<dbReference type="Proteomes" id="UP001108240">
    <property type="component" value="Unplaced"/>
</dbReference>
<dbReference type="CDD" id="cd05764">
    <property type="entry name" value="IgI_SALM5_like"/>
    <property type="match status" value="1"/>
</dbReference>
<dbReference type="InterPro" id="IPR013783">
    <property type="entry name" value="Ig-like_fold"/>
</dbReference>
<evidence type="ECO:0000256" key="14">
    <source>
        <dbReference type="SAM" id="MobiDB-lite"/>
    </source>
</evidence>
<evidence type="ECO:0000256" key="9">
    <source>
        <dbReference type="ARBA" id="ARBA00023157"/>
    </source>
</evidence>
<dbReference type="Gene3D" id="3.80.10.10">
    <property type="entry name" value="Ribonuclease Inhibitor"/>
    <property type="match status" value="2"/>
</dbReference>
<evidence type="ECO:0000259" key="17">
    <source>
        <dbReference type="PROSITE" id="PS50835"/>
    </source>
</evidence>
<dbReference type="SUPFAM" id="SSF49265">
    <property type="entry name" value="Fibronectin type III"/>
    <property type="match status" value="1"/>
</dbReference>
<dbReference type="Pfam" id="PF07679">
    <property type="entry name" value="I-set"/>
    <property type="match status" value="1"/>
</dbReference>
<evidence type="ECO:0000256" key="8">
    <source>
        <dbReference type="ARBA" id="ARBA00023136"/>
    </source>
</evidence>
<feature type="domain" description="Ig-like" evidence="17">
    <location>
        <begin position="287"/>
        <end position="373"/>
    </location>
</feature>
<reference evidence="18" key="2">
    <citation type="submission" date="2025-09" db="UniProtKB">
        <authorList>
            <consortium name="Ensembl"/>
        </authorList>
    </citation>
    <scope>IDENTIFICATION</scope>
</reference>
<feature type="compositionally biased region" description="Polar residues" evidence="14">
    <location>
        <begin position="616"/>
        <end position="647"/>
    </location>
</feature>
<dbReference type="InterPro" id="IPR003599">
    <property type="entry name" value="Ig_sub"/>
</dbReference>
<feature type="region of interest" description="Disordered" evidence="14">
    <location>
        <begin position="383"/>
        <end position="419"/>
    </location>
</feature>
<keyword evidence="2" id="KW-0433">Leucine-rich repeat</keyword>
<dbReference type="GeneTree" id="ENSGT00940000158296"/>
<dbReference type="InterPro" id="IPR001611">
    <property type="entry name" value="Leu-rich_rpt"/>
</dbReference>
<dbReference type="SUPFAM" id="SSF52058">
    <property type="entry name" value="L domain-like"/>
    <property type="match status" value="1"/>
</dbReference>
<feature type="region of interest" description="Disordered" evidence="14">
    <location>
        <begin position="601"/>
        <end position="696"/>
    </location>
</feature>
<dbReference type="PANTHER" id="PTHR45842:SF10">
    <property type="entry name" value="LEUCINE-RICH REPEAT AND FIBRONECTIN TYPE-III DOMAIN-CONTAINING PROTEIN 5"/>
    <property type="match status" value="1"/>
</dbReference>
<dbReference type="GO" id="GO:0016020">
    <property type="term" value="C:membrane"/>
    <property type="evidence" value="ECO:0007669"/>
    <property type="project" value="UniProtKB-SubCell"/>
</dbReference>
<dbReference type="SMART" id="SM00409">
    <property type="entry name" value="IG"/>
    <property type="match status" value="1"/>
</dbReference>
<evidence type="ECO:0000313" key="19">
    <source>
        <dbReference type="Proteomes" id="UP001108240"/>
    </source>
</evidence>
<keyword evidence="5" id="KW-0677">Repeat</keyword>